<dbReference type="NCBIfam" id="NF006989">
    <property type="entry name" value="PRK09454.1"/>
    <property type="match status" value="1"/>
</dbReference>
<evidence type="ECO:0000259" key="1">
    <source>
        <dbReference type="PROSITE" id="PS51704"/>
    </source>
</evidence>
<organism evidence="2 3">
    <name type="scientific">Rhodocyclus tenuis</name>
    <name type="common">Rhodospirillum tenue</name>
    <dbReference type="NCBI Taxonomy" id="1066"/>
    <lineage>
        <taxon>Bacteria</taxon>
        <taxon>Pseudomonadati</taxon>
        <taxon>Pseudomonadota</taxon>
        <taxon>Betaproteobacteria</taxon>
        <taxon>Rhodocyclales</taxon>
        <taxon>Rhodocyclaceae</taxon>
        <taxon>Rhodocyclus</taxon>
    </lineage>
</organism>
<dbReference type="InterPro" id="IPR030395">
    <property type="entry name" value="GP_PDE_dom"/>
</dbReference>
<reference evidence="2 3" key="1">
    <citation type="submission" date="2020-08" db="EMBL/GenBank/DDBJ databases">
        <title>Genome sequencing of Purple Non-Sulfur Bacteria from various extreme environments.</title>
        <authorList>
            <person name="Mayer M."/>
        </authorList>
    </citation>
    <scope>NUCLEOTIDE SEQUENCE [LARGE SCALE GENOMIC DNA]</scope>
    <source>
        <strain evidence="2 3">2761</strain>
    </source>
</reference>
<name>A0A840GH16_RHOTE</name>
<dbReference type="SUPFAM" id="SSF51695">
    <property type="entry name" value="PLC-like phosphodiesterases"/>
    <property type="match status" value="1"/>
</dbReference>
<dbReference type="Pfam" id="PF03009">
    <property type="entry name" value="GDPD"/>
    <property type="match status" value="1"/>
</dbReference>
<keyword evidence="2" id="KW-0378">Hydrolase</keyword>
<dbReference type="GO" id="GO:0008889">
    <property type="term" value="F:glycerophosphodiester phosphodiesterase activity"/>
    <property type="evidence" value="ECO:0007669"/>
    <property type="project" value="UniProtKB-EC"/>
</dbReference>
<evidence type="ECO:0000313" key="2">
    <source>
        <dbReference type="EMBL" id="MBB4247792.1"/>
    </source>
</evidence>
<dbReference type="Gene3D" id="3.20.20.190">
    <property type="entry name" value="Phosphatidylinositol (PI) phosphodiesterase"/>
    <property type="match status" value="1"/>
</dbReference>
<dbReference type="PROSITE" id="PS51704">
    <property type="entry name" value="GP_PDE"/>
    <property type="match status" value="1"/>
</dbReference>
<dbReference type="PROSITE" id="PS50007">
    <property type="entry name" value="PIPLC_X_DOMAIN"/>
    <property type="match status" value="1"/>
</dbReference>
<dbReference type="RefSeq" id="WP_153116753.1">
    <property type="nucleotide sequence ID" value="NZ_JACIGE010000007.1"/>
</dbReference>
<dbReference type="EC" id="3.1.4.46" evidence="2"/>
<dbReference type="InterPro" id="IPR017946">
    <property type="entry name" value="PLC-like_Pdiesterase_TIM-brl"/>
</dbReference>
<dbReference type="EMBL" id="JACIGE010000007">
    <property type="protein sequence ID" value="MBB4247792.1"/>
    <property type="molecule type" value="Genomic_DNA"/>
</dbReference>
<evidence type="ECO:0000313" key="3">
    <source>
        <dbReference type="Proteomes" id="UP000587070"/>
    </source>
</evidence>
<keyword evidence="3" id="KW-1185">Reference proteome</keyword>
<comment type="caution">
    <text evidence="2">The sequence shown here is derived from an EMBL/GenBank/DDBJ whole genome shotgun (WGS) entry which is preliminary data.</text>
</comment>
<dbReference type="PANTHER" id="PTHR46211">
    <property type="entry name" value="GLYCEROPHOSPHORYL DIESTER PHOSPHODIESTERASE"/>
    <property type="match status" value="1"/>
</dbReference>
<dbReference type="Proteomes" id="UP000587070">
    <property type="component" value="Unassembled WGS sequence"/>
</dbReference>
<proteinExistence type="predicted"/>
<feature type="domain" description="GP-PDE" evidence="1">
    <location>
        <begin position="11"/>
        <end position="248"/>
    </location>
</feature>
<accession>A0A840GH16</accession>
<protein>
    <submittedName>
        <fullName evidence="2">Glycerophosphoryl diester phosphodiesterase</fullName>
        <ecNumber evidence="2">3.1.4.46</ecNumber>
    </submittedName>
</protein>
<sequence length="252" mass="26504">MIRPAPAWPLPRLFAHRCGGALAPENTLAGLVVAARLGCRAVEFDVMLSADGTPWLIHDETLERTTDGSGRVAATPDVLLAKLDAGIRQHPAFSGEPVPTLAAAAALCRRLGLQANVEIKPASGYEALTGEVVARAIGELWRDSAAPLVSSFSFAALAAARCVAPQLPLGCLWTQPPADWRAPFDELRAFSVHCAAEGLSDNFLVAASAAGAPVLCYTVNDAEQAAALWRRGVSALFSDRPERLLPAAALHD</sequence>
<dbReference type="AlphaFoldDB" id="A0A840GH16"/>
<dbReference type="PANTHER" id="PTHR46211:SF1">
    <property type="entry name" value="GLYCEROPHOSPHODIESTER PHOSPHODIESTERASE, CYTOPLASMIC"/>
    <property type="match status" value="1"/>
</dbReference>
<gene>
    <name evidence="2" type="ORF">GGD90_002177</name>
</gene>
<dbReference type="GO" id="GO:0006629">
    <property type="term" value="P:lipid metabolic process"/>
    <property type="evidence" value="ECO:0007669"/>
    <property type="project" value="InterPro"/>
</dbReference>
<dbReference type="OrthoDB" id="9795622at2"/>